<proteinExistence type="predicted"/>
<evidence type="ECO:0000313" key="3">
    <source>
        <dbReference type="Proteomes" id="UP000305760"/>
    </source>
</evidence>
<dbReference type="AlphaFoldDB" id="A0A5C4RVH4"/>
<gene>
    <name evidence="2" type="ORF">E1B00_04315</name>
</gene>
<reference evidence="2 3" key="1">
    <citation type="submission" date="2019-03" db="EMBL/GenBank/DDBJ databases">
        <title>Arenimonas daejeonensis sp. nov., isolated from compost.</title>
        <authorList>
            <person name="Jeon C.O."/>
        </authorList>
    </citation>
    <scope>NUCLEOTIDE SEQUENCE [LARGE SCALE GENOMIC DNA]</scope>
    <source>
        <strain evidence="2 3">R29</strain>
    </source>
</reference>
<feature type="transmembrane region" description="Helical" evidence="1">
    <location>
        <begin position="136"/>
        <end position="155"/>
    </location>
</feature>
<feature type="transmembrane region" description="Helical" evidence="1">
    <location>
        <begin position="229"/>
        <end position="255"/>
    </location>
</feature>
<dbReference type="EMBL" id="SMDR01000001">
    <property type="protein sequence ID" value="TNJ35008.1"/>
    <property type="molecule type" value="Genomic_DNA"/>
</dbReference>
<feature type="transmembrane region" description="Helical" evidence="1">
    <location>
        <begin position="167"/>
        <end position="189"/>
    </location>
</feature>
<protein>
    <submittedName>
        <fullName evidence="2">DUF3667 domain-containing protein</fullName>
    </submittedName>
</protein>
<dbReference type="InterPro" id="IPR022134">
    <property type="entry name" value="DUF3667"/>
</dbReference>
<keyword evidence="1" id="KW-1133">Transmembrane helix</keyword>
<comment type="caution">
    <text evidence="2">The sequence shown here is derived from an EMBL/GenBank/DDBJ whole genome shotgun (WGS) entry which is preliminary data.</text>
</comment>
<dbReference type="Proteomes" id="UP000305760">
    <property type="component" value="Unassembled WGS sequence"/>
</dbReference>
<keyword evidence="1" id="KW-0812">Transmembrane</keyword>
<accession>A0A5C4RVH4</accession>
<dbReference type="OrthoDB" id="9111327at2"/>
<organism evidence="2 3">
    <name type="scientific">Arenimonas terrae</name>
    <dbReference type="NCBI Taxonomy" id="2546226"/>
    <lineage>
        <taxon>Bacteria</taxon>
        <taxon>Pseudomonadati</taxon>
        <taxon>Pseudomonadota</taxon>
        <taxon>Gammaproteobacteria</taxon>
        <taxon>Lysobacterales</taxon>
        <taxon>Lysobacteraceae</taxon>
        <taxon>Arenimonas</taxon>
    </lineage>
</organism>
<dbReference type="RefSeq" id="WP_139446058.1">
    <property type="nucleotide sequence ID" value="NZ_SMDR01000001.1"/>
</dbReference>
<keyword evidence="3" id="KW-1185">Reference proteome</keyword>
<dbReference type="Pfam" id="PF12412">
    <property type="entry name" value="DUF3667"/>
    <property type="match status" value="1"/>
</dbReference>
<evidence type="ECO:0000256" key="1">
    <source>
        <dbReference type="SAM" id="Phobius"/>
    </source>
</evidence>
<evidence type="ECO:0000313" key="2">
    <source>
        <dbReference type="EMBL" id="TNJ35008.1"/>
    </source>
</evidence>
<feature type="transmembrane region" description="Helical" evidence="1">
    <location>
        <begin position="195"/>
        <end position="217"/>
    </location>
</feature>
<keyword evidence="1" id="KW-0472">Membrane</keyword>
<name>A0A5C4RVH4_9GAMM</name>
<feature type="transmembrane region" description="Helical" evidence="1">
    <location>
        <begin position="82"/>
        <end position="101"/>
    </location>
</feature>
<sequence>MELTTCRACGAQNTGNYCPDCGQPRPRPDDFSLRRMLGEAWAEVSDTDSRLWRSLRGLAVPGLLTRAWLDHEWSRYLPPLRLYLIASGVYFLLAWDVGFQLNAEMLRAAPAGAVPPQLLEVYSDPATMDLASNLTALLKFLFVIPMGFWLALLHWGNRRPAGEHMVFALHYTTLDFALFSLLAPVVALSPGSLQVVVFSVSTQLALLPLALWLILAVRRVYGRSWPSSVLRGLAILAMDLVLSLVSGQIALAIAVSTRY</sequence>